<protein>
    <submittedName>
        <fullName evidence="1">Uncharacterized protein</fullName>
    </submittedName>
</protein>
<keyword evidence="2" id="KW-1185">Reference proteome</keyword>
<reference evidence="2" key="1">
    <citation type="journal article" date="2019" name="Int. J. Syst. Evol. Microbiol.">
        <title>The Global Catalogue of Microorganisms (GCM) 10K type strain sequencing project: providing services to taxonomists for standard genome sequencing and annotation.</title>
        <authorList>
            <consortium name="The Broad Institute Genomics Platform"/>
            <consortium name="The Broad Institute Genome Sequencing Center for Infectious Disease"/>
            <person name="Wu L."/>
            <person name="Ma J."/>
        </authorList>
    </citation>
    <scope>NUCLEOTIDE SEQUENCE [LARGE SCALE GENOMIC DNA]</scope>
    <source>
        <strain evidence="2">CECT 7069</strain>
    </source>
</reference>
<dbReference type="EMBL" id="JAUFPX010000020">
    <property type="protein sequence ID" value="MDN3593039.1"/>
    <property type="molecule type" value="Genomic_DNA"/>
</dbReference>
<dbReference type="Proteomes" id="UP001224644">
    <property type="component" value="Unassembled WGS sequence"/>
</dbReference>
<accession>A0ABT8BMN5</accession>
<gene>
    <name evidence="1" type="ORF">QWZ12_20785</name>
</gene>
<name>A0ABT8BMN5_9HYPH</name>
<sequence length="149" mass="16152">MRQDLGRHSSGEIQDLPGLGAIALLQEDTVLTAGADLFDEPFEAQPGTCRHRDIGRTGFEIRRDAVGAVPEEPRVDAAMDEPLASELGIQSPAEAWGGQGHRPFLVIVESCELRHDPYGGVGAGIDRLRRETVGERQVPELHAVQGRQP</sequence>
<evidence type="ECO:0000313" key="2">
    <source>
        <dbReference type="Proteomes" id="UP001224644"/>
    </source>
</evidence>
<evidence type="ECO:0000313" key="1">
    <source>
        <dbReference type="EMBL" id="MDN3593039.1"/>
    </source>
</evidence>
<comment type="caution">
    <text evidence="1">The sequence shown here is derived from an EMBL/GenBank/DDBJ whole genome shotgun (WGS) entry which is preliminary data.</text>
</comment>
<proteinExistence type="predicted"/>
<organism evidence="1 2">
    <name type="scientific">Methylobacterium adhaesivum</name>
    <dbReference type="NCBI Taxonomy" id="333297"/>
    <lineage>
        <taxon>Bacteria</taxon>
        <taxon>Pseudomonadati</taxon>
        <taxon>Pseudomonadota</taxon>
        <taxon>Alphaproteobacteria</taxon>
        <taxon>Hyphomicrobiales</taxon>
        <taxon>Methylobacteriaceae</taxon>
        <taxon>Methylobacterium</taxon>
    </lineage>
</organism>